<dbReference type="Proteomes" id="UP000027997">
    <property type="component" value="Unassembled WGS sequence"/>
</dbReference>
<evidence type="ECO:0000256" key="4">
    <source>
        <dbReference type="ARBA" id="ARBA00022777"/>
    </source>
</evidence>
<feature type="domain" description="Carbohydrate kinase PfkB" evidence="6">
    <location>
        <begin position="18"/>
        <end position="320"/>
    </location>
</feature>
<keyword evidence="3" id="KW-0547">Nucleotide-binding</keyword>
<dbReference type="CDD" id="cd01166">
    <property type="entry name" value="KdgK"/>
    <property type="match status" value="1"/>
</dbReference>
<keyword evidence="8" id="KW-1185">Reference proteome</keyword>
<dbReference type="InterPro" id="IPR050306">
    <property type="entry name" value="PfkB_Carbo_kinase"/>
</dbReference>
<dbReference type="NCBIfam" id="TIGR04382">
    <property type="entry name" value="myo_inos_iolC_N"/>
    <property type="match status" value="1"/>
</dbReference>
<comment type="similarity">
    <text evidence="1">Belongs to the carbohydrate kinase PfkB family.</text>
</comment>
<gene>
    <name evidence="7" type="ORF">GV64_01430</name>
</gene>
<evidence type="ECO:0000256" key="1">
    <source>
        <dbReference type="ARBA" id="ARBA00010688"/>
    </source>
</evidence>
<dbReference type="InterPro" id="IPR029056">
    <property type="entry name" value="Ribokinase-like"/>
</dbReference>
<dbReference type="EMBL" id="JOJP01000001">
    <property type="protein sequence ID" value="KEI69579.1"/>
    <property type="molecule type" value="Genomic_DNA"/>
</dbReference>
<evidence type="ECO:0000313" key="8">
    <source>
        <dbReference type="Proteomes" id="UP000027997"/>
    </source>
</evidence>
<comment type="caution">
    <text evidence="7">The sequence shown here is derived from an EMBL/GenBank/DDBJ whole genome shotgun (WGS) entry which is preliminary data.</text>
</comment>
<dbReference type="GO" id="GO:0005524">
    <property type="term" value="F:ATP binding"/>
    <property type="evidence" value="ECO:0007669"/>
    <property type="project" value="UniProtKB-KW"/>
</dbReference>
<dbReference type="STRING" id="305900.GV64_01430"/>
<dbReference type="RefSeq" id="WP_020581987.1">
    <property type="nucleotide sequence ID" value="NZ_JOJP01000001.1"/>
</dbReference>
<name>A0A081K603_9GAMM</name>
<dbReference type="InterPro" id="IPR011611">
    <property type="entry name" value="PfkB_dom"/>
</dbReference>
<proteinExistence type="inferred from homology"/>
<reference evidence="7 8" key="1">
    <citation type="submission" date="2014-06" db="EMBL/GenBank/DDBJ databases">
        <title>Whole Genome Sequences of Three Symbiotic Endozoicomonas Bacteria.</title>
        <authorList>
            <person name="Neave M.J."/>
            <person name="Apprill A."/>
            <person name="Voolstra C.R."/>
        </authorList>
    </citation>
    <scope>NUCLEOTIDE SEQUENCE [LARGE SCALE GENOMIC DNA]</scope>
    <source>
        <strain evidence="7 8">DSM 22380</strain>
    </source>
</reference>
<keyword evidence="2" id="KW-0808">Transferase</keyword>
<evidence type="ECO:0000259" key="6">
    <source>
        <dbReference type="Pfam" id="PF00294"/>
    </source>
</evidence>
<evidence type="ECO:0000313" key="7">
    <source>
        <dbReference type="EMBL" id="KEI69579.1"/>
    </source>
</evidence>
<dbReference type="InterPro" id="IPR023314">
    <property type="entry name" value="Myo_inos_IolC-like_sf"/>
</dbReference>
<dbReference type="PANTHER" id="PTHR43085:SF49">
    <property type="entry name" value="5-DEHYDRO-2-DEOXYGLUCONOKINASE"/>
    <property type="match status" value="1"/>
</dbReference>
<evidence type="ECO:0000256" key="2">
    <source>
        <dbReference type="ARBA" id="ARBA00022679"/>
    </source>
</evidence>
<sequence length="332" mass="35603">MTTIDFQHPSLKDRPLDVISLGRAGVDLYAREADTDMKDVTGFNKFVGGSPANISAAIARQGGRPGLISGVSNDVLGQFVCHYLEGFGVDLRGVKVDDSGSRTSLAICELKASGGSVVFYRNQPADLTLTPDDIDRDYIASAKVLLVTGTALSGSPSREAAFHAMTLAKEAGTIVALDLDYRAYSWKSEAESAIYYRQAASMSNILIGNREEFDVLEALIAPNNRDDDATAKRFMTGETQIILLKAGELGSKVYTRDGERFEQGIFPVTVKKPFGSGDSYAGTTLLALIRGKSLREAVKMGSAAAAINVSRDTCTEAMPTSDELAEFIAERC</sequence>
<organism evidence="7 8">
    <name type="scientific">Endozoicomonas elysicola</name>
    <dbReference type="NCBI Taxonomy" id="305900"/>
    <lineage>
        <taxon>Bacteria</taxon>
        <taxon>Pseudomonadati</taxon>
        <taxon>Pseudomonadota</taxon>
        <taxon>Gammaproteobacteria</taxon>
        <taxon>Oceanospirillales</taxon>
        <taxon>Endozoicomonadaceae</taxon>
        <taxon>Endozoicomonas</taxon>
    </lineage>
</organism>
<dbReference type="Gene3D" id="2.20.150.10">
    <property type="entry name" value="putative 5-dehydro-2- deoxygluconokinase"/>
    <property type="match status" value="1"/>
</dbReference>
<keyword evidence="4 7" id="KW-0418">Kinase</keyword>
<dbReference type="eggNOG" id="COG0524">
    <property type="taxonomic scope" value="Bacteria"/>
</dbReference>
<keyword evidence="5" id="KW-0067">ATP-binding</keyword>
<evidence type="ECO:0000256" key="5">
    <source>
        <dbReference type="ARBA" id="ARBA00022840"/>
    </source>
</evidence>
<protein>
    <submittedName>
        <fullName evidence="7">5-dehydro-2-deoxygluconokinase</fullName>
    </submittedName>
</protein>
<dbReference type="SUPFAM" id="SSF53613">
    <property type="entry name" value="Ribokinase-like"/>
    <property type="match status" value="1"/>
</dbReference>
<dbReference type="AlphaFoldDB" id="A0A081K603"/>
<dbReference type="Pfam" id="PF00294">
    <property type="entry name" value="PfkB"/>
    <property type="match status" value="1"/>
</dbReference>
<dbReference type="GO" id="GO:0016301">
    <property type="term" value="F:kinase activity"/>
    <property type="evidence" value="ECO:0007669"/>
    <property type="project" value="UniProtKB-KW"/>
</dbReference>
<dbReference type="InterPro" id="IPR030830">
    <property type="entry name" value="Myo_inos_IolC"/>
</dbReference>
<accession>A0A081K603</accession>
<dbReference type="Gene3D" id="3.40.1190.20">
    <property type="match status" value="1"/>
</dbReference>
<evidence type="ECO:0000256" key="3">
    <source>
        <dbReference type="ARBA" id="ARBA00022741"/>
    </source>
</evidence>
<dbReference type="PANTHER" id="PTHR43085">
    <property type="entry name" value="HEXOKINASE FAMILY MEMBER"/>
    <property type="match status" value="1"/>
</dbReference>